<protein>
    <recommendedName>
        <fullName evidence="6">Transcriptional activator HAP2</fullName>
    </recommendedName>
</protein>
<comment type="subunit">
    <text evidence="6">Heterotrimer.</text>
</comment>
<feature type="region of interest" description="Disordered" evidence="7">
    <location>
        <begin position="20"/>
        <end position="44"/>
    </location>
</feature>
<feature type="compositionally biased region" description="Basic and acidic residues" evidence="7">
    <location>
        <begin position="222"/>
        <end position="244"/>
    </location>
</feature>
<keyword evidence="2 6" id="KW-0805">Transcription regulation</keyword>
<sequence>MNTNEDNYRPLESDLVHTNTGVQGNIPQHPSGLNQGRDETGMNTQPTASDLYLFNRLNRPTVPARETSQIILTELPPLDAKNKYSSNNLPGLNKSDAIPNSVENAAQPNIEEQLMVKLNSDSLVLGEQPTDQQPEQPTEFTTGNNEMMAQNNQKDATPDQPFYVNAKQYYRILKRRYARARLEENLRISRKRRPYLHESRHKHAMRRPRGQGGRFLTAAEIEEMKNKEGSQDKESSTNTSEEKSSPLSKDPNTPSSMEKEVADKETDVNGIKSELSNSTSIERPADSVSEKQPNSTINSVS</sequence>
<dbReference type="GO" id="GO:0005634">
    <property type="term" value="C:nucleus"/>
    <property type="evidence" value="ECO:0007669"/>
    <property type="project" value="UniProtKB-SubCell"/>
</dbReference>
<comment type="caution">
    <text evidence="8">The sequence shown here is derived from an EMBL/GenBank/DDBJ whole genome shotgun (WGS) entry which is preliminary data.</text>
</comment>
<feature type="compositionally biased region" description="Basic residues" evidence="7">
    <location>
        <begin position="193"/>
        <end position="209"/>
    </location>
</feature>
<dbReference type="InterPro" id="IPR001289">
    <property type="entry name" value="NFYA"/>
</dbReference>
<feature type="region of interest" description="Disordered" evidence="7">
    <location>
        <begin position="193"/>
        <end position="301"/>
    </location>
</feature>
<evidence type="ECO:0000256" key="2">
    <source>
        <dbReference type="ARBA" id="ARBA00023015"/>
    </source>
</evidence>
<organism evidence="8 9">
    <name type="scientific">Maudiozyma humilis</name>
    <name type="common">Sour dough yeast</name>
    <name type="synonym">Kazachstania humilis</name>
    <dbReference type="NCBI Taxonomy" id="51915"/>
    <lineage>
        <taxon>Eukaryota</taxon>
        <taxon>Fungi</taxon>
        <taxon>Dikarya</taxon>
        <taxon>Ascomycota</taxon>
        <taxon>Saccharomycotina</taxon>
        <taxon>Saccharomycetes</taxon>
        <taxon>Saccharomycetales</taxon>
        <taxon>Saccharomycetaceae</taxon>
        <taxon>Maudiozyma</taxon>
    </lineage>
</organism>
<evidence type="ECO:0000256" key="6">
    <source>
        <dbReference type="RuleBase" id="RU367155"/>
    </source>
</evidence>
<comment type="similarity">
    <text evidence="6">Belongs to the NFYA/HAP2 subunit family.</text>
</comment>
<dbReference type="GO" id="GO:0003700">
    <property type="term" value="F:DNA-binding transcription factor activity"/>
    <property type="evidence" value="ECO:0007669"/>
    <property type="project" value="UniProtKB-UniRule"/>
</dbReference>
<gene>
    <name evidence="8" type="ORF">DAKH74_008570</name>
</gene>
<dbReference type="Gene3D" id="6.10.250.2430">
    <property type="match status" value="1"/>
</dbReference>
<dbReference type="EMBL" id="BTGD01000001">
    <property type="protein sequence ID" value="GMM54241.1"/>
    <property type="molecule type" value="Genomic_DNA"/>
</dbReference>
<dbReference type="PANTHER" id="PTHR12632">
    <property type="entry name" value="TRANSCRIPTION FACTOR NF-Y ALPHA-RELATED"/>
    <property type="match status" value="1"/>
</dbReference>
<evidence type="ECO:0000256" key="5">
    <source>
        <dbReference type="ARBA" id="ARBA00023242"/>
    </source>
</evidence>
<evidence type="ECO:0000256" key="1">
    <source>
        <dbReference type="ARBA" id="ARBA00004123"/>
    </source>
</evidence>
<dbReference type="PRINTS" id="PR00616">
    <property type="entry name" value="CCAATSUBUNTB"/>
</dbReference>
<feature type="compositionally biased region" description="Polar residues" evidence="7">
    <location>
        <begin position="20"/>
        <end position="34"/>
    </location>
</feature>
<dbReference type="PROSITE" id="PS51152">
    <property type="entry name" value="NFYA_HAP2_2"/>
    <property type="match status" value="1"/>
</dbReference>
<feature type="compositionally biased region" description="Polar residues" evidence="7">
    <location>
        <begin position="246"/>
        <end position="256"/>
    </location>
</feature>
<comment type="subcellular location">
    <subcellularLocation>
        <location evidence="1 6">Nucleus</location>
    </subcellularLocation>
</comment>
<evidence type="ECO:0000256" key="3">
    <source>
        <dbReference type="ARBA" id="ARBA00023125"/>
    </source>
</evidence>
<dbReference type="Proteomes" id="UP001377567">
    <property type="component" value="Unassembled WGS sequence"/>
</dbReference>
<dbReference type="AlphaFoldDB" id="A0AAV5RRT7"/>
<accession>A0AAV5RRT7</accession>
<dbReference type="SMART" id="SM00521">
    <property type="entry name" value="CBF"/>
    <property type="match status" value="1"/>
</dbReference>
<dbReference type="GO" id="GO:0003677">
    <property type="term" value="F:DNA binding"/>
    <property type="evidence" value="ECO:0007669"/>
    <property type="project" value="UniProtKB-KW"/>
</dbReference>
<name>A0AAV5RRT7_MAUHU</name>
<evidence type="ECO:0000256" key="7">
    <source>
        <dbReference type="SAM" id="MobiDB-lite"/>
    </source>
</evidence>
<feature type="compositionally biased region" description="Basic and acidic residues" evidence="7">
    <location>
        <begin position="257"/>
        <end position="267"/>
    </location>
</feature>
<keyword evidence="3 6" id="KW-0238">DNA-binding</keyword>
<comment type="function">
    <text evidence="6">Component of the sequence-specific heterotrimeric transcription factor (NF-Y) which specifically recognizes a 5'-CCAAT-3' box motif found in the promoters of its target genes.</text>
</comment>
<evidence type="ECO:0000313" key="8">
    <source>
        <dbReference type="EMBL" id="GMM54241.1"/>
    </source>
</evidence>
<keyword evidence="5 6" id="KW-0539">Nucleus</keyword>
<keyword evidence="9" id="KW-1185">Reference proteome</keyword>
<reference evidence="8 9" key="1">
    <citation type="journal article" date="2023" name="Elife">
        <title>Identification of key yeast species and microbe-microbe interactions impacting larval growth of Drosophila in the wild.</title>
        <authorList>
            <person name="Mure A."/>
            <person name="Sugiura Y."/>
            <person name="Maeda R."/>
            <person name="Honda K."/>
            <person name="Sakurai N."/>
            <person name="Takahashi Y."/>
            <person name="Watada M."/>
            <person name="Katoh T."/>
            <person name="Gotoh A."/>
            <person name="Gotoh Y."/>
            <person name="Taniguchi I."/>
            <person name="Nakamura K."/>
            <person name="Hayashi T."/>
            <person name="Katayama T."/>
            <person name="Uemura T."/>
            <person name="Hattori Y."/>
        </authorList>
    </citation>
    <scope>NUCLEOTIDE SEQUENCE [LARGE SCALE GENOMIC DNA]</scope>
    <source>
        <strain evidence="8 9">KH-74</strain>
    </source>
</reference>
<feature type="compositionally biased region" description="Polar residues" evidence="7">
    <location>
        <begin position="290"/>
        <end position="301"/>
    </location>
</feature>
<evidence type="ECO:0000313" key="9">
    <source>
        <dbReference type="Proteomes" id="UP001377567"/>
    </source>
</evidence>
<dbReference type="Pfam" id="PF02045">
    <property type="entry name" value="CBFB_NFYA"/>
    <property type="match status" value="1"/>
</dbReference>
<keyword evidence="4 6" id="KW-0804">Transcription</keyword>
<proteinExistence type="inferred from homology"/>
<evidence type="ECO:0000256" key="4">
    <source>
        <dbReference type="ARBA" id="ARBA00023163"/>
    </source>
</evidence>